<dbReference type="RefSeq" id="WP_211560065.1">
    <property type="nucleotide sequence ID" value="NZ_JAGVRK010000001.1"/>
</dbReference>
<proteinExistence type="predicted"/>
<keyword evidence="1" id="KW-0378">Hydrolase</keyword>
<dbReference type="GO" id="GO:0016787">
    <property type="term" value="F:hydrolase activity"/>
    <property type="evidence" value="ECO:0007669"/>
    <property type="project" value="UniProtKB-KW"/>
</dbReference>
<protein>
    <submittedName>
        <fullName evidence="1">Hydrolase</fullName>
    </submittedName>
</protein>
<name>A0ABS5LHR9_9BACI</name>
<sequence length="111" mass="13111">MEGSEKKTYYVTVGSGEISQLSDSSVWDYRIQATDDQIIELRSYFEQQYASDWKGFFRTHVPYLPYHFDRPNDAVDQANMNIYRMIYELGDAEAKQHIDEQKILNNIEDQT</sequence>
<keyword evidence="2" id="KW-1185">Reference proteome</keyword>
<comment type="caution">
    <text evidence="1">The sequence shown here is derived from an EMBL/GenBank/DDBJ whole genome shotgun (WGS) entry which is preliminary data.</text>
</comment>
<organism evidence="1 2">
    <name type="scientific">Metabacillus flavus</name>
    <dbReference type="NCBI Taxonomy" id="2823519"/>
    <lineage>
        <taxon>Bacteria</taxon>
        <taxon>Bacillati</taxon>
        <taxon>Bacillota</taxon>
        <taxon>Bacilli</taxon>
        <taxon>Bacillales</taxon>
        <taxon>Bacillaceae</taxon>
        <taxon>Metabacillus</taxon>
    </lineage>
</organism>
<accession>A0ABS5LHR9</accession>
<evidence type="ECO:0000313" key="2">
    <source>
        <dbReference type="Proteomes" id="UP000682403"/>
    </source>
</evidence>
<dbReference type="EMBL" id="JAGVRK010000001">
    <property type="protein sequence ID" value="MBS2970154.1"/>
    <property type="molecule type" value="Genomic_DNA"/>
</dbReference>
<reference evidence="1 2" key="1">
    <citation type="submission" date="2021-04" db="EMBL/GenBank/DDBJ databases">
        <title>Metabacillus sp. strain KIGAM252 whole genome sequence.</title>
        <authorList>
            <person name="Seo M.-J."/>
            <person name="Cho E.-S."/>
            <person name="Hwang C.Y."/>
            <person name="Yoon D.J."/>
        </authorList>
    </citation>
    <scope>NUCLEOTIDE SEQUENCE [LARGE SCALE GENOMIC DNA]</scope>
    <source>
        <strain evidence="1 2">KIGAM252</strain>
    </source>
</reference>
<gene>
    <name evidence="1" type="ORF">J9317_15395</name>
</gene>
<dbReference type="Proteomes" id="UP000682403">
    <property type="component" value="Unassembled WGS sequence"/>
</dbReference>
<evidence type="ECO:0000313" key="1">
    <source>
        <dbReference type="EMBL" id="MBS2970154.1"/>
    </source>
</evidence>